<keyword evidence="3" id="KW-0808">Transferase</keyword>
<protein>
    <recommendedName>
        <fullName evidence="2">polynucleotide adenylyltransferase</fullName>
        <ecNumber evidence="2">2.7.7.19</ecNumber>
    </recommendedName>
</protein>
<feature type="compositionally biased region" description="Basic and acidic residues" evidence="5">
    <location>
        <begin position="628"/>
        <end position="646"/>
    </location>
</feature>
<dbReference type="GO" id="GO:0003723">
    <property type="term" value="F:RNA binding"/>
    <property type="evidence" value="ECO:0007669"/>
    <property type="project" value="TreeGrafter"/>
</dbReference>
<feature type="compositionally biased region" description="Polar residues" evidence="5">
    <location>
        <begin position="768"/>
        <end position="778"/>
    </location>
</feature>
<dbReference type="GO" id="GO:1990817">
    <property type="term" value="F:poly(A) RNA polymerase activity"/>
    <property type="evidence" value="ECO:0007669"/>
    <property type="project" value="UniProtKB-EC"/>
</dbReference>
<dbReference type="EMBL" id="VOFY01000010">
    <property type="protein sequence ID" value="KAA8588521.1"/>
    <property type="molecule type" value="Genomic_DNA"/>
</dbReference>
<feature type="compositionally biased region" description="Polar residues" evidence="5">
    <location>
        <begin position="416"/>
        <end position="429"/>
    </location>
</feature>
<evidence type="ECO:0000256" key="1">
    <source>
        <dbReference type="ARBA" id="ARBA00007631"/>
    </source>
</evidence>
<feature type="region of interest" description="Disordered" evidence="5">
    <location>
        <begin position="960"/>
        <end position="996"/>
    </location>
</feature>
<evidence type="ECO:0000256" key="5">
    <source>
        <dbReference type="SAM" id="MobiDB-lite"/>
    </source>
</evidence>
<dbReference type="PANTHER" id="PTHR12974:SF30">
    <property type="entry name" value="TERMINAL NUCLEOTIDYLTRANSFERASE 5D"/>
    <property type="match status" value="1"/>
</dbReference>
<feature type="region of interest" description="Disordered" evidence="5">
    <location>
        <begin position="1082"/>
        <end position="1135"/>
    </location>
</feature>
<feature type="compositionally biased region" description="Polar residues" evidence="5">
    <location>
        <begin position="855"/>
        <end position="876"/>
    </location>
</feature>
<comment type="similarity">
    <text evidence="1">Belongs to the TENT family.</text>
</comment>
<feature type="compositionally biased region" description="Low complexity" evidence="5">
    <location>
        <begin position="748"/>
        <end position="760"/>
    </location>
</feature>
<evidence type="ECO:0000256" key="2">
    <source>
        <dbReference type="ARBA" id="ARBA00012388"/>
    </source>
</evidence>
<name>A0A5J5DA64_9PERO</name>
<feature type="region of interest" description="Disordered" evidence="5">
    <location>
        <begin position="344"/>
        <end position="609"/>
    </location>
</feature>
<feature type="non-terminal residue" evidence="6">
    <location>
        <position position="1336"/>
    </location>
</feature>
<accession>A0A5J5DA64</accession>
<feature type="compositionally biased region" description="Polar residues" evidence="5">
    <location>
        <begin position="505"/>
        <end position="526"/>
    </location>
</feature>
<organism evidence="6 7">
    <name type="scientific">Etheostoma spectabile</name>
    <name type="common">orangethroat darter</name>
    <dbReference type="NCBI Taxonomy" id="54343"/>
    <lineage>
        <taxon>Eukaryota</taxon>
        <taxon>Metazoa</taxon>
        <taxon>Chordata</taxon>
        <taxon>Craniata</taxon>
        <taxon>Vertebrata</taxon>
        <taxon>Euteleostomi</taxon>
        <taxon>Actinopterygii</taxon>
        <taxon>Neopterygii</taxon>
        <taxon>Teleostei</taxon>
        <taxon>Neoteleostei</taxon>
        <taxon>Acanthomorphata</taxon>
        <taxon>Eupercaria</taxon>
        <taxon>Perciformes</taxon>
        <taxon>Percoidei</taxon>
        <taxon>Percidae</taxon>
        <taxon>Etheostomatinae</taxon>
        <taxon>Etheostoma</taxon>
    </lineage>
</organism>
<dbReference type="GO" id="GO:0048255">
    <property type="term" value="P:mRNA stabilization"/>
    <property type="evidence" value="ECO:0007669"/>
    <property type="project" value="TreeGrafter"/>
</dbReference>
<feature type="compositionally biased region" description="Polar residues" evidence="5">
    <location>
        <begin position="89"/>
        <end position="99"/>
    </location>
</feature>
<evidence type="ECO:0000256" key="4">
    <source>
        <dbReference type="ARBA" id="ARBA00047933"/>
    </source>
</evidence>
<dbReference type="PANTHER" id="PTHR12974">
    <property type="entry name" value="PRION-LIKE- Q/N-RICH -DOMAIN-BEARING PROTEIN PROTEIN 44"/>
    <property type="match status" value="1"/>
</dbReference>
<reference evidence="6 7" key="1">
    <citation type="submission" date="2019-08" db="EMBL/GenBank/DDBJ databases">
        <title>A chromosome-level genome assembly, high-density linkage maps, and genome scans reveal the genomic architecture of hybrid incompatibilities underlying speciation via character displacement in darters (Percidae: Etheostominae).</title>
        <authorList>
            <person name="Moran R.L."/>
            <person name="Catchen J.M."/>
            <person name="Fuller R.C."/>
        </authorList>
    </citation>
    <scope>NUCLEOTIDE SEQUENCE [LARGE SCALE GENOMIC DNA]</scope>
    <source>
        <strain evidence="6">EspeVRDwgs_2016</strain>
        <tissue evidence="6">Muscle</tissue>
    </source>
</reference>
<feature type="compositionally biased region" description="Polar residues" evidence="5">
    <location>
        <begin position="551"/>
        <end position="569"/>
    </location>
</feature>
<keyword evidence="7" id="KW-1185">Reference proteome</keyword>
<feature type="compositionally biased region" description="Basic and acidic residues" evidence="5">
    <location>
        <begin position="369"/>
        <end position="380"/>
    </location>
</feature>
<proteinExistence type="inferred from homology"/>
<feature type="compositionally biased region" description="Basic residues" evidence="5">
    <location>
        <begin position="693"/>
        <end position="703"/>
    </location>
</feature>
<dbReference type="EC" id="2.7.7.19" evidence="2"/>
<sequence>METALRSGRPEEKTRARGVISVFISAPRELLDSARMNSRTASSLICLIRDRAASAPSLTRVGGRHSNSKTSPRTRDTDSPDLKLGGLPRSSQSPGASRSLKCCSNSLNVVLLPLFQGSSMSETKSNQRFHSLNTEQVEVLHQVLSEVVPIHGRGNFPTLELRPRDIIIAVRARLQKLGITVRDVRLNGSTASHVLVRDNGTSYKDLDIIFGVELPSQEEFQVIKESVLGCLLDCLPAGVNRERISSATMKEAYVQKMVKVFTEHDRWSLISLSNNSGKNLELKFVSTLRRQFEFSVDSFQIILDRLLESYMQQEAPLKNNTVDVMDQPAAHQNKDCPSLLQQATASETEKTSGRDSSSKEGSHVSQTQQRDEVHEKESQTEHTQLSNQTKDSTVEKHNKEKTPVELKEVSGHNEAFNETDSSDQTSPNLLSEKEQSSEKAEPAAQTELRHEPELHDVSRCLTEVEQSEQTKTCDGQQPAHSDDKELSAHNEQSNHPNPPDDQNELTEQTGQFEPPTGSNKAQTESPNLADECHSKECFSEDQRRDEKDKNQLGSDSSTSLHAKTETQLADVTGEPGQRKKETERSEMTEEILASEAKNAEDTQSSDCSCSTSCISLTLYNTEPAGTHDAPEIHSTPHTDRSEKTPNTRDGVSPPHTQENLPAPASLVPDKKTSSSPSCKASERLSHMVVLKHSSPKPPRKMCRKVTTNPDPSPVSETELVIEPGLVPNFCPSPEPEIAFEPTGPSPDPTTTQPTSFSTETNPGPEPTPSCNIASNLDLTSAPDPAPDIIFTSAVDPTPALPQEPPPPQLITERSCETSIQSVKETPSTQVACDEQSQPSPSETTCAPKQSEPLDSVTTLVSHTDTSRSNTPDPTHNSEVELSDEDEIREPQTKKVGLNQSKGCQQDNTLSSPSSSHCLTPPVLSLSPPCFTPSPPSLSPPPCLTPPSHCLAPLPLNTVSPATSFSSPPLSISPTSSCLSSPPYLTPPMLSPSPPPLCLSPPSPCLSPPLLCLTPPVESEDLVPQESSDMEPLIVNKDSKEQIKESSPQPGTPLLQLEDIKEKDYISSLPQVAEPVSFPITIPSSSSHVPPLSQSEDPGVSGPPKADEARSPVPESKEAPKVPAVMPEQSSAPQTSCSVPAVEVLAESMYGDFEAAMDHLRYRLIATRNPEEIRGGGLLKYSNLLVRDYRPASETQIKTLERYMCSRFFIDFPDVQEQQRKILSYLKNHFIGEERSKYQYLMTLRRVVDDSTVCLMGHERRQTLNMITVLALKVLGEQNIIPNTDHVTCFYQPAPYMADHSAPYLAEPSYCSYYIPQGGSTLLYQPYPLHLHTQTGL</sequence>
<feature type="compositionally biased region" description="Polar residues" evidence="5">
    <location>
        <begin position="381"/>
        <end position="391"/>
    </location>
</feature>
<feature type="compositionally biased region" description="Basic and acidic residues" evidence="5">
    <location>
        <begin position="1104"/>
        <end position="1119"/>
    </location>
</feature>
<feature type="compositionally biased region" description="Pro residues" evidence="5">
    <location>
        <begin position="798"/>
        <end position="808"/>
    </location>
</feature>
<dbReference type="Proteomes" id="UP000327493">
    <property type="component" value="Chromosome 10"/>
</dbReference>
<feature type="compositionally biased region" description="Pro residues" evidence="5">
    <location>
        <begin position="983"/>
        <end position="996"/>
    </location>
</feature>
<dbReference type="SMART" id="SM01153">
    <property type="entry name" value="DUF1693"/>
    <property type="match status" value="1"/>
</dbReference>
<comment type="caution">
    <text evidence="6">The sequence shown here is derived from an EMBL/GenBank/DDBJ whole genome shotgun (WGS) entry which is preliminary data.</text>
</comment>
<feature type="compositionally biased region" description="Polar residues" evidence="5">
    <location>
        <begin position="897"/>
        <end position="917"/>
    </location>
</feature>
<feature type="compositionally biased region" description="Basic and acidic residues" evidence="5">
    <location>
        <begin position="347"/>
        <end position="362"/>
    </location>
</feature>
<feature type="compositionally biased region" description="Basic and acidic residues" evidence="5">
    <location>
        <begin position="576"/>
        <end position="587"/>
    </location>
</feature>
<evidence type="ECO:0000313" key="6">
    <source>
        <dbReference type="EMBL" id="KAA8588521.1"/>
    </source>
</evidence>
<feature type="compositionally biased region" description="Basic and acidic residues" evidence="5">
    <location>
        <begin position="392"/>
        <end position="411"/>
    </location>
</feature>
<feature type="compositionally biased region" description="Polar residues" evidence="5">
    <location>
        <begin position="467"/>
        <end position="479"/>
    </location>
</feature>
<feature type="region of interest" description="Disordered" evidence="5">
    <location>
        <begin position="621"/>
        <end position="919"/>
    </location>
</feature>
<dbReference type="Pfam" id="PF07984">
    <property type="entry name" value="NTP_transf_7"/>
    <property type="match status" value="2"/>
</dbReference>
<feature type="compositionally biased region" description="Low complexity" evidence="5">
    <location>
        <begin position="1082"/>
        <end position="1094"/>
    </location>
</feature>
<dbReference type="InterPro" id="IPR012937">
    <property type="entry name" value="TET5"/>
</dbReference>
<feature type="region of interest" description="Disordered" evidence="5">
    <location>
        <begin position="1015"/>
        <end position="1055"/>
    </location>
</feature>
<evidence type="ECO:0000313" key="7">
    <source>
        <dbReference type="Proteomes" id="UP000327493"/>
    </source>
</evidence>
<feature type="region of interest" description="Disordered" evidence="5">
    <location>
        <begin position="57"/>
        <end position="99"/>
    </location>
</feature>
<feature type="compositionally biased region" description="Polar residues" evidence="5">
    <location>
        <begin position="816"/>
        <end position="847"/>
    </location>
</feature>
<gene>
    <name evidence="6" type="ORF">FQN60_009866</name>
</gene>
<feature type="compositionally biased region" description="Basic and acidic residues" evidence="5">
    <location>
        <begin position="530"/>
        <end position="550"/>
    </location>
</feature>
<evidence type="ECO:0000256" key="3">
    <source>
        <dbReference type="ARBA" id="ARBA00022679"/>
    </source>
</evidence>
<feature type="compositionally biased region" description="Low complexity" evidence="5">
    <location>
        <begin position="962"/>
        <end position="982"/>
    </location>
</feature>
<comment type="catalytic activity">
    <reaction evidence="4">
        <text>RNA(n) + ATP = RNA(n)-3'-adenine ribonucleotide + diphosphate</text>
        <dbReference type="Rhea" id="RHEA:11332"/>
        <dbReference type="Rhea" id="RHEA-COMP:14527"/>
        <dbReference type="Rhea" id="RHEA-COMP:17347"/>
        <dbReference type="ChEBI" id="CHEBI:30616"/>
        <dbReference type="ChEBI" id="CHEBI:33019"/>
        <dbReference type="ChEBI" id="CHEBI:140395"/>
        <dbReference type="ChEBI" id="CHEBI:173115"/>
        <dbReference type="EC" id="2.7.7.19"/>
    </reaction>
    <physiologicalReaction direction="left-to-right" evidence="4">
        <dbReference type="Rhea" id="RHEA:11333"/>
    </physiologicalReaction>
</comment>
<feature type="compositionally biased region" description="Basic and acidic residues" evidence="5">
    <location>
        <begin position="431"/>
        <end position="458"/>
    </location>
</feature>